<gene>
    <name evidence="1" type="ORF">ATANTOWER_008825</name>
</gene>
<comment type="caution">
    <text evidence="1">The sequence shown here is derived from an EMBL/GenBank/DDBJ whole genome shotgun (WGS) entry which is preliminary data.</text>
</comment>
<dbReference type="EMBL" id="JAHUTI010061073">
    <property type="protein sequence ID" value="MED6252237.1"/>
    <property type="molecule type" value="Genomic_DNA"/>
</dbReference>
<sequence length="105" mass="12041">MMKKRRQLPPRLSLSAGFTWMGRVIWSGQKTEQQRAEYVCVWRLHLSIQRFVSAAARDTYVCLKEGGQDSPNKSESSHRRREINAGLLIQALGLCRVSGWEEFCG</sequence>
<organism evidence="1 2">
    <name type="scientific">Ataeniobius toweri</name>
    <dbReference type="NCBI Taxonomy" id="208326"/>
    <lineage>
        <taxon>Eukaryota</taxon>
        <taxon>Metazoa</taxon>
        <taxon>Chordata</taxon>
        <taxon>Craniata</taxon>
        <taxon>Vertebrata</taxon>
        <taxon>Euteleostomi</taxon>
        <taxon>Actinopterygii</taxon>
        <taxon>Neopterygii</taxon>
        <taxon>Teleostei</taxon>
        <taxon>Neoteleostei</taxon>
        <taxon>Acanthomorphata</taxon>
        <taxon>Ovalentaria</taxon>
        <taxon>Atherinomorphae</taxon>
        <taxon>Cyprinodontiformes</taxon>
        <taxon>Goodeidae</taxon>
        <taxon>Ataeniobius</taxon>
    </lineage>
</organism>
<protein>
    <submittedName>
        <fullName evidence="1">Uncharacterized protein</fullName>
    </submittedName>
</protein>
<evidence type="ECO:0000313" key="1">
    <source>
        <dbReference type="EMBL" id="MED6252237.1"/>
    </source>
</evidence>
<evidence type="ECO:0000313" key="2">
    <source>
        <dbReference type="Proteomes" id="UP001345963"/>
    </source>
</evidence>
<dbReference type="Proteomes" id="UP001345963">
    <property type="component" value="Unassembled WGS sequence"/>
</dbReference>
<proteinExistence type="predicted"/>
<keyword evidence="2" id="KW-1185">Reference proteome</keyword>
<name>A0ABU7BNK7_9TELE</name>
<reference evidence="1 2" key="1">
    <citation type="submission" date="2021-07" db="EMBL/GenBank/DDBJ databases">
        <authorList>
            <person name="Palmer J.M."/>
        </authorList>
    </citation>
    <scope>NUCLEOTIDE SEQUENCE [LARGE SCALE GENOMIC DNA]</scope>
    <source>
        <strain evidence="1 2">AT_MEX2019</strain>
        <tissue evidence="1">Muscle</tissue>
    </source>
</reference>
<accession>A0ABU7BNK7</accession>